<evidence type="ECO:0000256" key="3">
    <source>
        <dbReference type="ARBA" id="ARBA00022519"/>
    </source>
</evidence>
<feature type="transmembrane region" description="Helical" evidence="7">
    <location>
        <begin position="249"/>
        <end position="266"/>
    </location>
</feature>
<feature type="transmembrane region" description="Helical" evidence="7">
    <location>
        <begin position="397"/>
        <end position="430"/>
    </location>
</feature>
<keyword evidence="4 7" id="KW-0812">Transmembrane</keyword>
<protein>
    <recommendedName>
        <fullName evidence="7">TRAP transporter large permease protein</fullName>
    </recommendedName>
</protein>
<dbReference type="PANTHER" id="PTHR33362">
    <property type="entry name" value="SIALIC ACID TRAP TRANSPORTER PERMEASE PROTEIN SIAT-RELATED"/>
    <property type="match status" value="1"/>
</dbReference>
<dbReference type="STRING" id="83767.SAMN05660652_03327"/>
<evidence type="ECO:0000256" key="6">
    <source>
        <dbReference type="ARBA" id="ARBA00023136"/>
    </source>
</evidence>
<keyword evidence="10" id="KW-1185">Reference proteome</keyword>
<name>A0A1G8K2B0_9RHOO</name>
<keyword evidence="7" id="KW-0813">Transport</keyword>
<dbReference type="RefSeq" id="WP_091939201.1">
    <property type="nucleotide sequence ID" value="NZ_FNCY01000017.1"/>
</dbReference>
<evidence type="ECO:0000256" key="1">
    <source>
        <dbReference type="ARBA" id="ARBA00004429"/>
    </source>
</evidence>
<dbReference type="Pfam" id="PF06808">
    <property type="entry name" value="DctM"/>
    <property type="match status" value="1"/>
</dbReference>
<evidence type="ECO:0000259" key="8">
    <source>
        <dbReference type="Pfam" id="PF06808"/>
    </source>
</evidence>
<feature type="transmembrane region" description="Helical" evidence="7">
    <location>
        <begin position="224"/>
        <end position="243"/>
    </location>
</feature>
<feature type="domain" description="TRAP C4-dicarboxylate transport system permease DctM subunit" evidence="8">
    <location>
        <begin position="11"/>
        <end position="424"/>
    </location>
</feature>
<dbReference type="GO" id="GO:0022857">
    <property type="term" value="F:transmembrane transporter activity"/>
    <property type="evidence" value="ECO:0007669"/>
    <property type="project" value="UniProtKB-UniRule"/>
</dbReference>
<gene>
    <name evidence="9" type="ORF">SAMN05660652_03327</name>
</gene>
<evidence type="ECO:0000256" key="5">
    <source>
        <dbReference type="ARBA" id="ARBA00022989"/>
    </source>
</evidence>
<dbReference type="OrthoDB" id="9796052at2"/>
<evidence type="ECO:0000313" key="10">
    <source>
        <dbReference type="Proteomes" id="UP000198607"/>
    </source>
</evidence>
<keyword evidence="5 7" id="KW-1133">Transmembrane helix</keyword>
<dbReference type="GO" id="GO:0005886">
    <property type="term" value="C:plasma membrane"/>
    <property type="evidence" value="ECO:0007669"/>
    <property type="project" value="UniProtKB-SubCell"/>
</dbReference>
<feature type="transmembrane region" description="Helical" evidence="7">
    <location>
        <begin position="176"/>
        <end position="203"/>
    </location>
</feature>
<dbReference type="InterPro" id="IPR004681">
    <property type="entry name" value="TRAP_DctM"/>
</dbReference>
<organism evidence="9 10">
    <name type="scientific">Propionivibrio dicarboxylicus</name>
    <dbReference type="NCBI Taxonomy" id="83767"/>
    <lineage>
        <taxon>Bacteria</taxon>
        <taxon>Pseudomonadati</taxon>
        <taxon>Pseudomonadota</taxon>
        <taxon>Betaproteobacteria</taxon>
        <taxon>Rhodocyclales</taxon>
        <taxon>Rhodocyclaceae</taxon>
        <taxon>Propionivibrio</taxon>
    </lineage>
</organism>
<comment type="similarity">
    <text evidence="7">Belongs to the TRAP transporter large permease family.</text>
</comment>
<comment type="subunit">
    <text evidence="7">The complex comprises the extracytoplasmic solute receptor protein and the two transmembrane proteins.</text>
</comment>
<evidence type="ECO:0000256" key="4">
    <source>
        <dbReference type="ARBA" id="ARBA00022692"/>
    </source>
</evidence>
<feature type="transmembrane region" description="Helical" evidence="7">
    <location>
        <begin position="319"/>
        <end position="345"/>
    </location>
</feature>
<feature type="transmembrane region" description="Helical" evidence="7">
    <location>
        <begin position="357"/>
        <end position="377"/>
    </location>
</feature>
<dbReference type="AlphaFoldDB" id="A0A1G8K2B0"/>
<proteinExistence type="inferred from homology"/>
<dbReference type="InterPro" id="IPR010656">
    <property type="entry name" value="DctM"/>
</dbReference>
<dbReference type="PANTHER" id="PTHR33362:SF5">
    <property type="entry name" value="C4-DICARBOXYLATE TRAP TRANSPORTER LARGE PERMEASE PROTEIN DCTM"/>
    <property type="match status" value="1"/>
</dbReference>
<dbReference type="NCBIfam" id="TIGR00786">
    <property type="entry name" value="dctM"/>
    <property type="match status" value="1"/>
</dbReference>
<sequence>MSNELWGVVGFVVTLALIMFRIPIGIAMAIVGAAGTWLLGGFDTFQFALGTAPFNSLFPYSLSVLPLFIMMGVVAAYSGMSRNLFLGANAFLGHYRGGLAAATIGASAVFGAVCGSSLATAATMSKVALPEMKKLGYQAGLASGACAAGGTLGIMIPPSIPLALYGLLTQTSIGSLYAAAIMPGILGSVLYMLSITTVTWFYPDMAPRGQRFSWAQRAKALVEIWDVFALFLLVLGGLFVGWFSPTEAAAVGVGGAAFLTILRGRFSAEFMRNALWETAESMGLIFLILIGAGIFGFFIDLSGMPQMAVAFVQSLTIGKYWVLAVILVGYLVLGCLLDSLSMLLLTISFVFPVVQNLGFNAIWFGILMVTVIEIGLIHPPFGMNLFVVQASQRGLSLGTVTIGVLPFLFADFIRLALLVAFPAITLSFAAHVQ</sequence>
<keyword evidence="2" id="KW-1003">Cell membrane</keyword>
<accession>A0A1G8K2B0</accession>
<keyword evidence="3 7" id="KW-0997">Cell inner membrane</keyword>
<evidence type="ECO:0000256" key="2">
    <source>
        <dbReference type="ARBA" id="ARBA00022475"/>
    </source>
</evidence>
<evidence type="ECO:0000313" key="9">
    <source>
        <dbReference type="EMBL" id="SDI37543.1"/>
    </source>
</evidence>
<dbReference type="EMBL" id="FNCY01000017">
    <property type="protein sequence ID" value="SDI37543.1"/>
    <property type="molecule type" value="Genomic_DNA"/>
</dbReference>
<feature type="transmembrane region" description="Helical" evidence="7">
    <location>
        <begin position="135"/>
        <end position="156"/>
    </location>
</feature>
<keyword evidence="6 7" id="KW-0472">Membrane</keyword>
<feature type="transmembrane region" description="Helical" evidence="7">
    <location>
        <begin position="6"/>
        <end position="39"/>
    </location>
</feature>
<dbReference type="Proteomes" id="UP000198607">
    <property type="component" value="Unassembled WGS sequence"/>
</dbReference>
<feature type="transmembrane region" description="Helical" evidence="7">
    <location>
        <begin position="60"/>
        <end position="79"/>
    </location>
</feature>
<evidence type="ECO:0000256" key="7">
    <source>
        <dbReference type="RuleBase" id="RU369079"/>
    </source>
</evidence>
<dbReference type="PIRSF" id="PIRSF006066">
    <property type="entry name" value="HI0050"/>
    <property type="match status" value="1"/>
</dbReference>
<reference evidence="9 10" key="1">
    <citation type="submission" date="2016-10" db="EMBL/GenBank/DDBJ databases">
        <authorList>
            <person name="de Groot N.N."/>
        </authorList>
    </citation>
    <scope>NUCLEOTIDE SEQUENCE [LARGE SCALE GENOMIC DNA]</scope>
    <source>
        <strain evidence="9 10">DSM 5885</strain>
    </source>
</reference>
<feature type="transmembrane region" description="Helical" evidence="7">
    <location>
        <begin position="278"/>
        <end position="299"/>
    </location>
</feature>
<comment type="function">
    <text evidence="7">Part of the tripartite ATP-independent periplasmic (TRAP) transport system.</text>
</comment>
<comment type="subcellular location">
    <subcellularLocation>
        <location evidence="1 7">Cell inner membrane</location>
        <topology evidence="1 7">Multi-pass membrane protein</topology>
    </subcellularLocation>
</comment>
<feature type="transmembrane region" description="Helical" evidence="7">
    <location>
        <begin position="99"/>
        <end position="123"/>
    </location>
</feature>